<evidence type="ECO:0000256" key="2">
    <source>
        <dbReference type="ARBA" id="ARBA00007749"/>
    </source>
</evidence>
<accession>A0A7L7L1P3</accession>
<evidence type="ECO:0000313" key="8">
    <source>
        <dbReference type="EMBL" id="QMU26703.1"/>
    </source>
</evidence>
<keyword evidence="6" id="KW-0732">Signal</keyword>
<keyword evidence="4 8" id="KW-0378">Hydrolase</keyword>
<dbReference type="EMBL" id="CP055153">
    <property type="protein sequence ID" value="QMU26703.1"/>
    <property type="molecule type" value="Genomic_DNA"/>
</dbReference>
<feature type="signal peptide" evidence="6">
    <location>
        <begin position="1"/>
        <end position="26"/>
    </location>
</feature>
<feature type="domain" description="Metallo-beta-lactamase" evidence="7">
    <location>
        <begin position="70"/>
        <end position="289"/>
    </location>
</feature>
<keyword evidence="3" id="KW-0479">Metal-binding</keyword>
<dbReference type="Proteomes" id="UP000514509">
    <property type="component" value="Chromosome"/>
</dbReference>
<keyword evidence="5" id="KW-0862">Zinc</keyword>
<name>A0A7L7L1P3_9BACT</name>
<evidence type="ECO:0000256" key="3">
    <source>
        <dbReference type="ARBA" id="ARBA00022723"/>
    </source>
</evidence>
<dbReference type="KEGG" id="add:HUW48_01045"/>
<dbReference type="Pfam" id="PF00753">
    <property type="entry name" value="Lactamase_B"/>
    <property type="match status" value="1"/>
</dbReference>
<dbReference type="InterPro" id="IPR001279">
    <property type="entry name" value="Metallo-B-lactamas"/>
</dbReference>
<evidence type="ECO:0000256" key="6">
    <source>
        <dbReference type="SAM" id="SignalP"/>
    </source>
</evidence>
<evidence type="ECO:0000256" key="1">
    <source>
        <dbReference type="ARBA" id="ARBA00001947"/>
    </source>
</evidence>
<comment type="similarity">
    <text evidence="2">Belongs to the metallo-beta-lactamase superfamily.</text>
</comment>
<dbReference type="GO" id="GO:0046872">
    <property type="term" value="F:metal ion binding"/>
    <property type="evidence" value="ECO:0007669"/>
    <property type="project" value="UniProtKB-KW"/>
</dbReference>
<dbReference type="InterPro" id="IPR036866">
    <property type="entry name" value="RibonucZ/Hydroxyglut_hydro"/>
</dbReference>
<dbReference type="PANTHER" id="PTHR42978:SF2">
    <property type="entry name" value="102 KBASES UNSTABLE REGION: FROM 1 TO 119443"/>
    <property type="match status" value="1"/>
</dbReference>
<reference evidence="8 9" key="1">
    <citation type="submission" date="2020-08" db="EMBL/GenBank/DDBJ databases">
        <title>Adhaeribacter dokdonensis sp. nov., isolated from the rhizosphere of Elymus tsukushiensis, a plant native to the Dokdo Islands, Republic of Korea.</title>
        <authorList>
            <person name="Ghim S.Y."/>
        </authorList>
    </citation>
    <scope>NUCLEOTIDE SEQUENCE [LARGE SCALE GENOMIC DNA]</scope>
    <source>
        <strain evidence="8 9">KUDC8001</strain>
    </source>
</reference>
<evidence type="ECO:0000256" key="5">
    <source>
        <dbReference type="ARBA" id="ARBA00022833"/>
    </source>
</evidence>
<sequence>MRQIGKIFGCVLLISLSSCYSPQPVAGPEVPAILANKNWVHYANLKLHVFNTGTNRVPDLLAGPNQPWRPVPAFVIEHPQRGLVIFDCGLGPEIADKQEGALHPVVGLLFKSRSATGGDLASQMRHAGWHPEKVNTVILSHLHFDHTGTAPAFTNATFVTTKGVKLKNTSRFDGLEPAHTAWIAPQQQQEIDFTKGKPYATFLRTIDLFEDGSIILVEGEGHSEGDMAAIVQLPQGPVLLTGDAVVHFDWLNSQDVQKIAHHPDKAAAIRNQVRALQKAEPTIVVIPGHDLASVPGNRTGIILHQKQLFQPEAWLNNPTLSAQLASKDLIAK</sequence>
<gene>
    <name evidence="8" type="ORF">HUW48_01045</name>
</gene>
<feature type="chain" id="PRO_5029645536" evidence="6">
    <location>
        <begin position="27"/>
        <end position="332"/>
    </location>
</feature>
<comment type="cofactor">
    <cofactor evidence="1">
        <name>Zn(2+)</name>
        <dbReference type="ChEBI" id="CHEBI:29105"/>
    </cofactor>
</comment>
<evidence type="ECO:0000259" key="7">
    <source>
        <dbReference type="SMART" id="SM00849"/>
    </source>
</evidence>
<evidence type="ECO:0000313" key="9">
    <source>
        <dbReference type="Proteomes" id="UP000514509"/>
    </source>
</evidence>
<dbReference type="SMART" id="SM00849">
    <property type="entry name" value="Lactamase_B"/>
    <property type="match status" value="1"/>
</dbReference>
<dbReference type="PANTHER" id="PTHR42978">
    <property type="entry name" value="QUORUM-QUENCHING LACTONASE YTNP-RELATED-RELATED"/>
    <property type="match status" value="1"/>
</dbReference>
<dbReference type="SUPFAM" id="SSF56281">
    <property type="entry name" value="Metallo-hydrolase/oxidoreductase"/>
    <property type="match status" value="1"/>
</dbReference>
<dbReference type="GO" id="GO:0016787">
    <property type="term" value="F:hydrolase activity"/>
    <property type="evidence" value="ECO:0007669"/>
    <property type="project" value="UniProtKB-KW"/>
</dbReference>
<dbReference type="InterPro" id="IPR051013">
    <property type="entry name" value="MBL_superfamily_lactonases"/>
</dbReference>
<evidence type="ECO:0000256" key="4">
    <source>
        <dbReference type="ARBA" id="ARBA00022801"/>
    </source>
</evidence>
<protein>
    <submittedName>
        <fullName evidence="8">MBL fold metallo-hydrolase</fullName>
    </submittedName>
</protein>
<dbReference type="PROSITE" id="PS51257">
    <property type="entry name" value="PROKAR_LIPOPROTEIN"/>
    <property type="match status" value="1"/>
</dbReference>
<proteinExistence type="inferred from homology"/>
<dbReference type="AlphaFoldDB" id="A0A7L7L1P3"/>
<dbReference type="RefSeq" id="WP_182413907.1">
    <property type="nucleotide sequence ID" value="NZ_CP055153.1"/>
</dbReference>
<keyword evidence="9" id="KW-1185">Reference proteome</keyword>
<dbReference type="Gene3D" id="3.60.15.10">
    <property type="entry name" value="Ribonuclease Z/Hydroxyacylglutathione hydrolase-like"/>
    <property type="match status" value="1"/>
</dbReference>
<organism evidence="8 9">
    <name type="scientific">Adhaeribacter radiodurans</name>
    <dbReference type="NCBI Taxonomy" id="2745197"/>
    <lineage>
        <taxon>Bacteria</taxon>
        <taxon>Pseudomonadati</taxon>
        <taxon>Bacteroidota</taxon>
        <taxon>Cytophagia</taxon>
        <taxon>Cytophagales</taxon>
        <taxon>Hymenobacteraceae</taxon>
        <taxon>Adhaeribacter</taxon>
    </lineage>
</organism>